<evidence type="ECO:0000313" key="3">
    <source>
        <dbReference type="EMBL" id="BDM67505.1"/>
    </source>
</evidence>
<dbReference type="Gene3D" id="3.30.565.10">
    <property type="entry name" value="Histidine kinase-like ATPase, C-terminal domain"/>
    <property type="match status" value="1"/>
</dbReference>
<protein>
    <submittedName>
        <fullName evidence="3">ATP-binding protein</fullName>
    </submittedName>
</protein>
<evidence type="ECO:0000256" key="1">
    <source>
        <dbReference type="ARBA" id="ARBA00022527"/>
    </source>
</evidence>
<keyword evidence="1" id="KW-0723">Serine/threonine-protein kinase</keyword>
<dbReference type="InterPro" id="IPR036890">
    <property type="entry name" value="HATPase_C_sf"/>
</dbReference>
<dbReference type="EMBL" id="AP026073">
    <property type="protein sequence ID" value="BDM67505.1"/>
    <property type="molecule type" value="Genomic_DNA"/>
</dbReference>
<dbReference type="Pfam" id="PF13581">
    <property type="entry name" value="HATPase_c_2"/>
    <property type="match status" value="1"/>
</dbReference>
<dbReference type="Proteomes" id="UP001059597">
    <property type="component" value="Chromosome"/>
</dbReference>
<organism evidence="3 4">
    <name type="scientific">Streptomyces nigrescens</name>
    <dbReference type="NCBI Taxonomy" id="1920"/>
    <lineage>
        <taxon>Bacteria</taxon>
        <taxon>Bacillati</taxon>
        <taxon>Actinomycetota</taxon>
        <taxon>Actinomycetes</taxon>
        <taxon>Kitasatosporales</taxon>
        <taxon>Streptomycetaceae</taxon>
        <taxon>Streptomyces</taxon>
    </lineage>
</organism>
<reference evidence="3" key="1">
    <citation type="submission" date="2022-06" db="EMBL/GenBank/DDBJ databases">
        <title>Complete genome sequence of Streptomyces nigrescens HEK616.</title>
        <authorList>
            <person name="Asamizu S."/>
            <person name="Onaka H."/>
        </authorList>
    </citation>
    <scope>NUCLEOTIDE SEQUENCE</scope>
    <source>
        <strain evidence="3">HEK616</strain>
    </source>
</reference>
<dbReference type="GO" id="GO:0005524">
    <property type="term" value="F:ATP binding"/>
    <property type="evidence" value="ECO:0007669"/>
    <property type="project" value="UniProtKB-KW"/>
</dbReference>
<gene>
    <name evidence="3" type="ORF">HEK616_09920</name>
</gene>
<dbReference type="CDD" id="cd16936">
    <property type="entry name" value="HATPase_RsbW-like"/>
    <property type="match status" value="1"/>
</dbReference>
<sequence>MTVMAEAGTQQYRQELTVRPKLLAGVRRIVAAHLRLWGREEIVAPAALCTTELLSNVVKHAGSPECVLTLQSNPHAVRITVSDVSTAMPVVKEPDWISQNGRGMFLLSATADAWGAEPTESGKDVWFEICSRATSGEVAP</sequence>
<dbReference type="InterPro" id="IPR050267">
    <property type="entry name" value="Anti-sigma-factor_SerPK"/>
</dbReference>
<dbReference type="InterPro" id="IPR003594">
    <property type="entry name" value="HATPase_dom"/>
</dbReference>
<keyword evidence="1" id="KW-0418">Kinase</keyword>
<keyword evidence="3" id="KW-0067">ATP-binding</keyword>
<dbReference type="RefSeq" id="WP_261951648.1">
    <property type="nucleotide sequence ID" value="NZ_AP026073.1"/>
</dbReference>
<keyword evidence="1" id="KW-0808">Transferase</keyword>
<accession>A0ABM7ZMG5</accession>
<keyword evidence="3" id="KW-0547">Nucleotide-binding</keyword>
<feature type="domain" description="Histidine kinase/HSP90-like ATPase" evidence="2">
    <location>
        <begin position="18"/>
        <end position="127"/>
    </location>
</feature>
<name>A0ABM7ZMG5_STRNI</name>
<dbReference type="PANTHER" id="PTHR35526:SF3">
    <property type="entry name" value="ANTI-SIGMA-F FACTOR RSBW"/>
    <property type="match status" value="1"/>
</dbReference>
<dbReference type="SUPFAM" id="SSF55874">
    <property type="entry name" value="ATPase domain of HSP90 chaperone/DNA topoisomerase II/histidine kinase"/>
    <property type="match status" value="1"/>
</dbReference>
<keyword evidence="4" id="KW-1185">Reference proteome</keyword>
<evidence type="ECO:0000313" key="4">
    <source>
        <dbReference type="Proteomes" id="UP001059597"/>
    </source>
</evidence>
<evidence type="ECO:0000259" key="2">
    <source>
        <dbReference type="Pfam" id="PF13581"/>
    </source>
</evidence>
<dbReference type="PANTHER" id="PTHR35526">
    <property type="entry name" value="ANTI-SIGMA-F FACTOR RSBW-RELATED"/>
    <property type="match status" value="1"/>
</dbReference>
<proteinExistence type="predicted"/>